<dbReference type="EMBL" id="SGXA01000001">
    <property type="protein sequence ID" value="RZS74385.1"/>
    <property type="molecule type" value="Genomic_DNA"/>
</dbReference>
<evidence type="ECO:0000313" key="11">
    <source>
        <dbReference type="EMBL" id="RZS74385.1"/>
    </source>
</evidence>
<proteinExistence type="inferred from homology"/>
<dbReference type="RefSeq" id="WP_130538857.1">
    <property type="nucleotide sequence ID" value="NZ_CP042431.1"/>
</dbReference>
<comment type="caution">
    <text evidence="11">The sequence shown here is derived from an EMBL/GenBank/DDBJ whole genome shotgun (WGS) entry which is preliminary data.</text>
</comment>
<dbReference type="OrthoDB" id="9814402at2"/>
<gene>
    <name evidence="11" type="ORF">EV199_0232</name>
</gene>
<evidence type="ECO:0000313" key="12">
    <source>
        <dbReference type="Proteomes" id="UP000293874"/>
    </source>
</evidence>
<organism evidence="11 12">
    <name type="scientific">Pseudobacter ginsenosidimutans</name>
    <dbReference type="NCBI Taxonomy" id="661488"/>
    <lineage>
        <taxon>Bacteria</taxon>
        <taxon>Pseudomonadati</taxon>
        <taxon>Bacteroidota</taxon>
        <taxon>Chitinophagia</taxon>
        <taxon>Chitinophagales</taxon>
        <taxon>Chitinophagaceae</taxon>
        <taxon>Pseudobacter</taxon>
    </lineage>
</organism>
<reference evidence="11 12" key="1">
    <citation type="submission" date="2019-02" db="EMBL/GenBank/DDBJ databases">
        <title>Genomic Encyclopedia of Type Strains, Phase IV (KMG-IV): sequencing the most valuable type-strain genomes for metagenomic binning, comparative biology and taxonomic classification.</title>
        <authorList>
            <person name="Goeker M."/>
        </authorList>
    </citation>
    <scope>NUCLEOTIDE SEQUENCE [LARGE SCALE GENOMIC DNA]</scope>
    <source>
        <strain evidence="11 12">DSM 18116</strain>
    </source>
</reference>
<dbReference type="PANTHER" id="PTHR32248:SF4">
    <property type="entry name" value="RNA POLYMERASE SIGMA-54 FACTOR"/>
    <property type="match status" value="1"/>
</dbReference>
<dbReference type="Gene3D" id="1.10.10.1330">
    <property type="entry name" value="RNA polymerase sigma-54 factor, core-binding domain"/>
    <property type="match status" value="1"/>
</dbReference>
<evidence type="ECO:0000256" key="1">
    <source>
        <dbReference type="ARBA" id="ARBA00008798"/>
    </source>
</evidence>
<name>A0A4Q7N2Q7_9BACT</name>
<evidence type="ECO:0000256" key="2">
    <source>
        <dbReference type="ARBA" id="ARBA00022478"/>
    </source>
</evidence>
<dbReference type="GO" id="GO:0016779">
    <property type="term" value="F:nucleotidyltransferase activity"/>
    <property type="evidence" value="ECO:0007669"/>
    <property type="project" value="UniProtKB-KW"/>
</dbReference>
<dbReference type="InterPro" id="IPR038709">
    <property type="entry name" value="RpoN_core-bd_sf"/>
</dbReference>
<keyword evidence="6" id="KW-0731">Sigma factor</keyword>
<dbReference type="Pfam" id="PF04552">
    <property type="entry name" value="Sigma54_DBD"/>
    <property type="match status" value="1"/>
</dbReference>
<accession>A0A4Q7N2Q7</accession>
<keyword evidence="5" id="KW-0805">Transcription regulation</keyword>
<dbReference type="InterPro" id="IPR007634">
    <property type="entry name" value="RNA_pol_sigma_54_DNA-bd"/>
</dbReference>
<evidence type="ECO:0000256" key="7">
    <source>
        <dbReference type="ARBA" id="ARBA00023125"/>
    </source>
</evidence>
<keyword evidence="7" id="KW-0238">DNA-binding</keyword>
<evidence type="ECO:0000256" key="8">
    <source>
        <dbReference type="ARBA" id="ARBA00023163"/>
    </source>
</evidence>
<dbReference type="PANTHER" id="PTHR32248">
    <property type="entry name" value="RNA POLYMERASE SIGMA-54 FACTOR"/>
    <property type="match status" value="1"/>
</dbReference>
<dbReference type="InterPro" id="IPR007046">
    <property type="entry name" value="RNA_pol_sigma_54_core-bd"/>
</dbReference>
<feature type="domain" description="RNA polymerase sigma factor 54 core-binding" evidence="10">
    <location>
        <begin position="100"/>
        <end position="290"/>
    </location>
</feature>
<dbReference type="GO" id="GO:0006352">
    <property type="term" value="P:DNA-templated transcription initiation"/>
    <property type="evidence" value="ECO:0007669"/>
    <property type="project" value="InterPro"/>
</dbReference>
<evidence type="ECO:0000256" key="6">
    <source>
        <dbReference type="ARBA" id="ARBA00023082"/>
    </source>
</evidence>
<keyword evidence="3" id="KW-0808">Transferase</keyword>
<evidence type="ECO:0000256" key="4">
    <source>
        <dbReference type="ARBA" id="ARBA00022695"/>
    </source>
</evidence>
<keyword evidence="8" id="KW-0804">Transcription</keyword>
<keyword evidence="4" id="KW-0548">Nucleotidyltransferase</keyword>
<dbReference type="Pfam" id="PF00309">
    <property type="entry name" value="Sigma54_AID"/>
    <property type="match status" value="1"/>
</dbReference>
<dbReference type="NCBIfam" id="TIGR02395">
    <property type="entry name" value="rpoN_sigma"/>
    <property type="match status" value="1"/>
</dbReference>
<evidence type="ECO:0000256" key="3">
    <source>
        <dbReference type="ARBA" id="ARBA00022679"/>
    </source>
</evidence>
<dbReference type="InterPro" id="IPR000394">
    <property type="entry name" value="RNA_pol_sigma_54"/>
</dbReference>
<evidence type="ECO:0000256" key="5">
    <source>
        <dbReference type="ARBA" id="ARBA00023015"/>
    </source>
</evidence>
<dbReference type="PIRSF" id="PIRSF000774">
    <property type="entry name" value="RpoN"/>
    <property type="match status" value="1"/>
</dbReference>
<comment type="similarity">
    <text evidence="1">Belongs to the sigma-54 factor family.</text>
</comment>
<protein>
    <submittedName>
        <fullName evidence="11">RNA polymerase RpoN-/SigL-like sigma 54 subunit</fullName>
    </submittedName>
</protein>
<evidence type="ECO:0000259" key="9">
    <source>
        <dbReference type="Pfam" id="PF04552"/>
    </source>
</evidence>
<evidence type="ECO:0000259" key="10">
    <source>
        <dbReference type="Pfam" id="PF04963"/>
    </source>
</evidence>
<dbReference type="Proteomes" id="UP000293874">
    <property type="component" value="Unassembled WGS sequence"/>
</dbReference>
<dbReference type="Pfam" id="PF04963">
    <property type="entry name" value="Sigma54_CBD"/>
    <property type="match status" value="1"/>
</dbReference>
<keyword evidence="12" id="KW-1185">Reference proteome</keyword>
<dbReference type="GO" id="GO:0000428">
    <property type="term" value="C:DNA-directed RNA polymerase complex"/>
    <property type="evidence" value="ECO:0007669"/>
    <property type="project" value="UniProtKB-KW"/>
</dbReference>
<dbReference type="PROSITE" id="PS50044">
    <property type="entry name" value="SIGMA54_3"/>
    <property type="match status" value="1"/>
</dbReference>
<dbReference type="AlphaFoldDB" id="A0A4Q7N2Q7"/>
<dbReference type="Gene3D" id="1.10.10.60">
    <property type="entry name" value="Homeodomain-like"/>
    <property type="match status" value="1"/>
</dbReference>
<sequence>MIYQHLTQKQQVRILPQQIQLLNLFHLNTLELEHRIQQELEENPLLEEAPADDNSLREESEVIQDFADWDEFGYDDIPDYRTEYANYFTGEAIPDRPIAQVADFREHLKEQCRLLLMEEKDFQQVCYLIDSLNENGMLDQELSSLAEDMSFKYGEWIEAPQLERLLKVIQTLDPAGVGARDIRECLLLQLERKNTHRPDVAAAFKLVHDHFNDLKNRQLDKIMESIGLEEDELRIVLELIAALPLQPIMAATEESGNRNYIVPDFVIAVEGDTIDVSLSRQRSSSLHISHSWMENVKNQCAKDDKAAGQYLKSKLQAAEWFISAIQQRESTMLRVMRTIVKWQYEYFKEGDPLMMKPMILKNIAREVGVDISTVSRITSNKYAATPFGNILLKDLFSEGLANEQGEVVSNRIIQHALEEAIAAEDKKSPFTDHQLVVILAKNGYKIARRTVAKYRELLRIPTAQMRAVWG</sequence>
<dbReference type="GO" id="GO:0003677">
    <property type="term" value="F:DNA binding"/>
    <property type="evidence" value="ECO:0007669"/>
    <property type="project" value="UniProtKB-KW"/>
</dbReference>
<dbReference type="GO" id="GO:0016987">
    <property type="term" value="F:sigma factor activity"/>
    <property type="evidence" value="ECO:0007669"/>
    <property type="project" value="UniProtKB-KW"/>
</dbReference>
<dbReference type="PROSITE" id="PS00718">
    <property type="entry name" value="SIGMA54_2"/>
    <property type="match status" value="1"/>
</dbReference>
<dbReference type="PRINTS" id="PR00045">
    <property type="entry name" value="SIGMA54FCT"/>
</dbReference>
<keyword evidence="2" id="KW-0240">DNA-directed RNA polymerase</keyword>
<dbReference type="GO" id="GO:0001216">
    <property type="term" value="F:DNA-binding transcription activator activity"/>
    <property type="evidence" value="ECO:0007669"/>
    <property type="project" value="InterPro"/>
</dbReference>
<feature type="domain" description="RNA polymerase sigma factor 54 DNA-binding" evidence="9">
    <location>
        <begin position="309"/>
        <end position="466"/>
    </location>
</feature>